<dbReference type="GO" id="GO:0005506">
    <property type="term" value="F:iron ion binding"/>
    <property type="evidence" value="ECO:0007669"/>
    <property type="project" value="InterPro"/>
</dbReference>
<evidence type="ECO:0000256" key="2">
    <source>
        <dbReference type="ARBA" id="ARBA00010617"/>
    </source>
</evidence>
<reference evidence="15" key="2">
    <citation type="submission" date="2017-02" db="EMBL/GenBank/DDBJ databases">
        <title>Sunflower complete genome.</title>
        <authorList>
            <person name="Langlade N."/>
            <person name="Munos S."/>
        </authorList>
    </citation>
    <scope>NUCLEOTIDE SEQUENCE [LARGE SCALE GENOMIC DNA]</scope>
    <source>
        <tissue evidence="15">Leaves</tissue>
    </source>
</reference>
<evidence type="ECO:0000256" key="5">
    <source>
        <dbReference type="ARBA" id="ARBA00022723"/>
    </source>
</evidence>
<dbReference type="GO" id="GO:0016709">
    <property type="term" value="F:oxidoreductase activity, acting on paired donors, with incorporation or reduction of molecular oxygen, NAD(P)H as one donor, and incorporation of one atom of oxygen"/>
    <property type="evidence" value="ECO:0000318"/>
    <property type="project" value="GO_Central"/>
</dbReference>
<evidence type="ECO:0000256" key="6">
    <source>
        <dbReference type="ARBA" id="ARBA00022989"/>
    </source>
</evidence>
<keyword evidence="10 13" id="KW-0472">Membrane</keyword>
<evidence type="ECO:0000256" key="10">
    <source>
        <dbReference type="ARBA" id="ARBA00023136"/>
    </source>
</evidence>
<dbReference type="EMBL" id="MNCJ02000317">
    <property type="protein sequence ID" value="KAF5817558.1"/>
    <property type="molecule type" value="Genomic_DNA"/>
</dbReference>
<dbReference type="AlphaFoldDB" id="A0A251VEB9"/>
<dbReference type="PRINTS" id="PR00463">
    <property type="entry name" value="EP450I"/>
</dbReference>
<evidence type="ECO:0000256" key="9">
    <source>
        <dbReference type="ARBA" id="ARBA00023033"/>
    </source>
</evidence>
<dbReference type="InterPro" id="IPR017972">
    <property type="entry name" value="Cyt_P450_CS"/>
</dbReference>
<keyword evidence="5 11" id="KW-0479">Metal-binding</keyword>
<dbReference type="InterPro" id="IPR001128">
    <property type="entry name" value="Cyt_P450"/>
</dbReference>
<dbReference type="GO" id="GO:0033773">
    <property type="term" value="F:isoflavone 2'-hydroxylase activity"/>
    <property type="evidence" value="ECO:0007669"/>
    <property type="project" value="UniProtKB-EC"/>
</dbReference>
<dbReference type="Gramene" id="mRNA:HanXRQr2_Chr02g0054441">
    <property type="protein sequence ID" value="mRNA:HanXRQr2_Chr02g0054441"/>
    <property type="gene ID" value="HanXRQr2_Chr02g0054441"/>
</dbReference>
<dbReference type="Proteomes" id="UP000215914">
    <property type="component" value="Chromosome 2"/>
</dbReference>
<dbReference type="Gene3D" id="1.10.630.10">
    <property type="entry name" value="Cytochrome P450"/>
    <property type="match status" value="1"/>
</dbReference>
<feature type="transmembrane region" description="Helical" evidence="13">
    <location>
        <begin position="6"/>
        <end position="25"/>
    </location>
</feature>
<evidence type="ECO:0000313" key="16">
    <source>
        <dbReference type="Proteomes" id="UP000215914"/>
    </source>
</evidence>
<sequence>MDETYLFFISFFCLLPLIYLVKLLTHQKGKNYPPSPPSIPIIGHLHLINGHVHRVLQHLSSKYGPVMALRFGTRPVVVITSPSAAEECFTKNDIVLANRPLLLSGKYLDYDHSTVGAAPYGQLWRDLRRIMTLELFSTARLKSYLGVREDEVRSLIKNLYQDSSQDFTKVEMRSRIQGLSFNIVMKMIADKRFYGSGIEDLEEASRFRDVIRDVFEVSGASNPGDFIPFLRWIDFQGFEKRLMKLHKKCDRFSQNLIEEIRIKRCGSSLDKGDAKTFIDAMLSLQESEPEYYTDDIIKGNILILLQAGTDTSSGTIEWAIALLLNHPDVLERARKELDNYIGQTRLVQEADLINLPYIQCIINETLRLYPAGPLLVPHEPSQDCTIGGFDVARGTMVLVNAWAIHRDPMIWDDPLSFKPERFEKVGNEGYRFIPFGMGRRQCPGSGLANRIMVLALASMIQCFEWERVGEDLVDLSEGKGLTMPKDVPLEAMCRIRRRMSHLISVL</sequence>
<gene>
    <name evidence="15" type="primary">CYP81D8</name>
    <name evidence="15" type="ORF">HannXRQ_Chr02g0040131</name>
    <name evidence="14" type="ORF">HanXRQr2_Chr02g0054441</name>
</gene>
<evidence type="ECO:0000256" key="1">
    <source>
        <dbReference type="ARBA" id="ARBA00004167"/>
    </source>
</evidence>
<name>A0A251VEB9_HELAN</name>
<comment type="subcellular location">
    <subcellularLocation>
        <location evidence="1">Membrane</location>
        <topology evidence="1">Single-pass membrane protein</topology>
    </subcellularLocation>
</comment>
<dbReference type="CDD" id="cd20653">
    <property type="entry name" value="CYP81"/>
    <property type="match status" value="1"/>
</dbReference>
<keyword evidence="7 12" id="KW-0560">Oxidoreductase</keyword>
<dbReference type="EC" id="1.14.14.90" evidence="14"/>
<dbReference type="STRING" id="4232.A0A251VEB9"/>
<keyword evidence="3 11" id="KW-0349">Heme</keyword>
<dbReference type="InterPro" id="IPR036396">
    <property type="entry name" value="Cyt_P450_sf"/>
</dbReference>
<evidence type="ECO:0000313" key="15">
    <source>
        <dbReference type="EMBL" id="OTG33935.1"/>
    </source>
</evidence>
<proteinExistence type="inferred from homology"/>
<reference evidence="14" key="3">
    <citation type="submission" date="2020-06" db="EMBL/GenBank/DDBJ databases">
        <title>Helianthus annuus Genome sequencing and assembly Release 2.</title>
        <authorList>
            <person name="Gouzy J."/>
            <person name="Langlade N."/>
            <person name="Munos S."/>
        </authorList>
    </citation>
    <scope>NUCLEOTIDE SEQUENCE</scope>
    <source>
        <tissue evidence="14">Leaves</tissue>
    </source>
</reference>
<comment type="cofactor">
    <cofactor evidence="11">
        <name>heme</name>
        <dbReference type="ChEBI" id="CHEBI:30413"/>
    </cofactor>
</comment>
<evidence type="ECO:0000256" key="13">
    <source>
        <dbReference type="SAM" id="Phobius"/>
    </source>
</evidence>
<dbReference type="OrthoDB" id="1055148at2759"/>
<evidence type="ECO:0000256" key="4">
    <source>
        <dbReference type="ARBA" id="ARBA00022692"/>
    </source>
</evidence>
<comment type="similarity">
    <text evidence="2 12">Belongs to the cytochrome P450 family.</text>
</comment>
<dbReference type="FunFam" id="1.10.630.10:FF:000023">
    <property type="entry name" value="Cytochrome P450 family protein"/>
    <property type="match status" value="1"/>
</dbReference>
<keyword evidence="16" id="KW-1185">Reference proteome</keyword>
<keyword evidence="6 13" id="KW-1133">Transmembrane helix</keyword>
<keyword evidence="8 11" id="KW-0408">Iron</keyword>
<evidence type="ECO:0000256" key="7">
    <source>
        <dbReference type="ARBA" id="ARBA00023002"/>
    </source>
</evidence>
<dbReference type="PROSITE" id="PS00086">
    <property type="entry name" value="CYTOCHROME_P450"/>
    <property type="match status" value="1"/>
</dbReference>
<dbReference type="PANTHER" id="PTHR47947">
    <property type="entry name" value="CYTOCHROME P450 82C3-RELATED"/>
    <property type="match status" value="1"/>
</dbReference>
<dbReference type="InterPro" id="IPR050651">
    <property type="entry name" value="Plant_Cytochrome_P450_Monoox"/>
</dbReference>
<protein>
    <submittedName>
        <fullName evidence="14">Isoflavone 2'-hydroxylase</fullName>
        <ecNumber evidence="14">1.14.14.90</ecNumber>
    </submittedName>
    <submittedName>
        <fullName evidence="15">Putative cytochrome P450, family 81, subfamily D, polypeptide 8</fullName>
    </submittedName>
</protein>
<evidence type="ECO:0000256" key="12">
    <source>
        <dbReference type="RuleBase" id="RU000461"/>
    </source>
</evidence>
<evidence type="ECO:0000256" key="11">
    <source>
        <dbReference type="PIRSR" id="PIRSR602401-1"/>
    </source>
</evidence>
<accession>A0A251VEB9</accession>
<evidence type="ECO:0000256" key="3">
    <source>
        <dbReference type="ARBA" id="ARBA00022617"/>
    </source>
</evidence>
<organism evidence="15 16">
    <name type="scientific">Helianthus annuus</name>
    <name type="common">Common sunflower</name>
    <dbReference type="NCBI Taxonomy" id="4232"/>
    <lineage>
        <taxon>Eukaryota</taxon>
        <taxon>Viridiplantae</taxon>
        <taxon>Streptophyta</taxon>
        <taxon>Embryophyta</taxon>
        <taxon>Tracheophyta</taxon>
        <taxon>Spermatophyta</taxon>
        <taxon>Magnoliopsida</taxon>
        <taxon>eudicotyledons</taxon>
        <taxon>Gunneridae</taxon>
        <taxon>Pentapetalae</taxon>
        <taxon>asterids</taxon>
        <taxon>campanulids</taxon>
        <taxon>Asterales</taxon>
        <taxon>Asteraceae</taxon>
        <taxon>Asteroideae</taxon>
        <taxon>Heliantheae alliance</taxon>
        <taxon>Heliantheae</taxon>
        <taxon>Helianthus</taxon>
    </lineage>
</organism>
<dbReference type="Pfam" id="PF00067">
    <property type="entry name" value="p450"/>
    <property type="match status" value="1"/>
</dbReference>
<dbReference type="GO" id="GO:0016020">
    <property type="term" value="C:membrane"/>
    <property type="evidence" value="ECO:0000318"/>
    <property type="project" value="GO_Central"/>
</dbReference>
<dbReference type="OMA" id="TIMPKLH"/>
<dbReference type="GO" id="GO:0020037">
    <property type="term" value="F:heme binding"/>
    <property type="evidence" value="ECO:0007669"/>
    <property type="project" value="InterPro"/>
</dbReference>
<dbReference type="InterPro" id="IPR002401">
    <property type="entry name" value="Cyt_P450_E_grp-I"/>
</dbReference>
<dbReference type="InParanoid" id="A0A251VEB9"/>
<evidence type="ECO:0000256" key="8">
    <source>
        <dbReference type="ARBA" id="ARBA00023004"/>
    </source>
</evidence>
<dbReference type="SUPFAM" id="SSF48264">
    <property type="entry name" value="Cytochrome P450"/>
    <property type="match status" value="1"/>
</dbReference>
<reference evidence="14 16" key="1">
    <citation type="journal article" date="2017" name="Nature">
        <title>The sunflower genome provides insights into oil metabolism, flowering and Asterid evolution.</title>
        <authorList>
            <person name="Badouin H."/>
            <person name="Gouzy J."/>
            <person name="Grassa C.J."/>
            <person name="Murat F."/>
            <person name="Staton S.E."/>
            <person name="Cottret L."/>
            <person name="Lelandais-Briere C."/>
            <person name="Owens G.L."/>
            <person name="Carrere S."/>
            <person name="Mayjonade B."/>
            <person name="Legrand L."/>
            <person name="Gill N."/>
            <person name="Kane N.C."/>
            <person name="Bowers J.E."/>
            <person name="Hubner S."/>
            <person name="Bellec A."/>
            <person name="Berard A."/>
            <person name="Berges H."/>
            <person name="Blanchet N."/>
            <person name="Boniface M.C."/>
            <person name="Brunel D."/>
            <person name="Catrice O."/>
            <person name="Chaidir N."/>
            <person name="Claudel C."/>
            <person name="Donnadieu C."/>
            <person name="Faraut T."/>
            <person name="Fievet G."/>
            <person name="Helmstetter N."/>
            <person name="King M."/>
            <person name="Knapp S.J."/>
            <person name="Lai Z."/>
            <person name="Le Paslier M.C."/>
            <person name="Lippi Y."/>
            <person name="Lorenzon L."/>
            <person name="Mandel J.R."/>
            <person name="Marage G."/>
            <person name="Marchand G."/>
            <person name="Marquand E."/>
            <person name="Bret-Mestries E."/>
            <person name="Morien E."/>
            <person name="Nambeesan S."/>
            <person name="Nguyen T."/>
            <person name="Pegot-Espagnet P."/>
            <person name="Pouilly N."/>
            <person name="Raftis F."/>
            <person name="Sallet E."/>
            <person name="Schiex T."/>
            <person name="Thomas J."/>
            <person name="Vandecasteele C."/>
            <person name="Vares D."/>
            <person name="Vear F."/>
            <person name="Vautrin S."/>
            <person name="Crespi M."/>
            <person name="Mangin B."/>
            <person name="Burke J.M."/>
            <person name="Salse J."/>
            <person name="Munos S."/>
            <person name="Vincourt P."/>
            <person name="Rieseberg L.H."/>
            <person name="Langlade N.B."/>
        </authorList>
    </citation>
    <scope>NUCLEOTIDE SEQUENCE [LARGE SCALE GENOMIC DNA]</scope>
    <source>
        <strain evidence="16">cv. SF193</strain>
        <tissue evidence="14">Leaves</tissue>
    </source>
</reference>
<dbReference type="PANTHER" id="PTHR47947:SF62">
    <property type="entry name" value="CYTOCHROME P450, FAMILY 81, SUBFAMILY D, POLYPEPTIDE 5"/>
    <property type="match status" value="1"/>
</dbReference>
<keyword evidence="9 12" id="KW-0503">Monooxygenase</keyword>
<feature type="binding site" description="axial binding residue" evidence="11">
    <location>
        <position position="442"/>
    </location>
    <ligand>
        <name>heme</name>
        <dbReference type="ChEBI" id="CHEBI:30413"/>
    </ligand>
    <ligandPart>
        <name>Fe</name>
        <dbReference type="ChEBI" id="CHEBI:18248"/>
    </ligandPart>
</feature>
<dbReference type="PRINTS" id="PR00385">
    <property type="entry name" value="P450"/>
</dbReference>
<evidence type="ECO:0000313" key="14">
    <source>
        <dbReference type="EMBL" id="KAF5817558.1"/>
    </source>
</evidence>
<dbReference type="FunCoup" id="A0A251VEB9">
    <property type="interactions" value="524"/>
</dbReference>
<keyword evidence="4 13" id="KW-0812">Transmembrane</keyword>
<dbReference type="EMBL" id="CM007891">
    <property type="protein sequence ID" value="OTG33935.1"/>
    <property type="molecule type" value="Genomic_DNA"/>
</dbReference>